<evidence type="ECO:0000313" key="3">
    <source>
        <dbReference type="Proteomes" id="UP000226437"/>
    </source>
</evidence>
<dbReference type="Pfam" id="PF05684">
    <property type="entry name" value="DUF819"/>
    <property type="match status" value="1"/>
</dbReference>
<dbReference type="EMBL" id="PDLO01000004">
    <property type="protein sequence ID" value="PHK98465.1"/>
    <property type="molecule type" value="Genomic_DNA"/>
</dbReference>
<keyword evidence="3" id="KW-1185">Reference proteome</keyword>
<feature type="transmembrane region" description="Helical" evidence="1">
    <location>
        <begin position="212"/>
        <end position="233"/>
    </location>
</feature>
<organism evidence="2 3">
    <name type="scientific">Neolewinella marina</name>
    <dbReference type="NCBI Taxonomy" id="438751"/>
    <lineage>
        <taxon>Bacteria</taxon>
        <taxon>Pseudomonadati</taxon>
        <taxon>Bacteroidota</taxon>
        <taxon>Saprospiria</taxon>
        <taxon>Saprospirales</taxon>
        <taxon>Lewinellaceae</taxon>
        <taxon>Neolewinella</taxon>
    </lineage>
</organism>
<dbReference type="OrthoDB" id="653763at2"/>
<feature type="transmembrane region" description="Helical" evidence="1">
    <location>
        <begin position="144"/>
        <end position="170"/>
    </location>
</feature>
<sequence>MEPLITNDAVVFGILLVILALVFTTANSERPFWKTFYTYVPALLLCYFLPALLNWPLGIIAYDWYEYGVIDALAQRGVTLPNGLSFGEINRYIEAQGLDPADFSAYTGHSQLYFMASRYLLPASLILLCLNIDIPGIINLGYRAIVMFLAATVGIVLGGPAALLIVTYFFPGLINLDPDLLWRGLSTIAGSWIGGGANQAAMQIINEVPPGIFGQMIVVDVLVANIWLAFLLFGAGRAKRIDRFIGADNSAIDELVRKMEDYADQVRRIPTSVDLYKLLGVAFGGVALAHFGADLLAPFFGRFEATLEALRLNTLTSGFFWMVVLATTFGFLFSFTRARRLEGVGASKWGGIFIYILVATIGMQMNIGDVLDNLGLFAIGLIWMLVHITVLLVTAYLIKAPFFFVAVGSQANVGGAASAPVVASAFNPVLAPVGAIMAVIGYALGTYGALLCSYLMELSVS</sequence>
<feature type="transmembrane region" description="Helical" evidence="1">
    <location>
        <begin position="36"/>
        <end position="57"/>
    </location>
</feature>
<feature type="transmembrane region" description="Helical" evidence="1">
    <location>
        <begin position="112"/>
        <end position="132"/>
    </location>
</feature>
<feature type="transmembrane region" description="Helical" evidence="1">
    <location>
        <begin position="402"/>
        <end position="423"/>
    </location>
</feature>
<proteinExistence type="predicted"/>
<reference evidence="2 3" key="1">
    <citation type="submission" date="2017-10" db="EMBL/GenBank/DDBJ databases">
        <title>The draft genome sequence of Lewinella marina KCTC 32374.</title>
        <authorList>
            <person name="Wang K."/>
        </authorList>
    </citation>
    <scope>NUCLEOTIDE SEQUENCE [LARGE SCALE GENOMIC DNA]</scope>
    <source>
        <strain evidence="2 3">MKG-38</strain>
    </source>
</reference>
<feature type="transmembrane region" description="Helical" evidence="1">
    <location>
        <begin position="349"/>
        <end position="368"/>
    </location>
</feature>
<feature type="transmembrane region" description="Helical" evidence="1">
    <location>
        <begin position="275"/>
        <end position="299"/>
    </location>
</feature>
<accession>A0A2G0CES4</accession>
<feature type="transmembrane region" description="Helical" evidence="1">
    <location>
        <begin position="6"/>
        <end position="24"/>
    </location>
</feature>
<feature type="transmembrane region" description="Helical" evidence="1">
    <location>
        <begin position="429"/>
        <end position="456"/>
    </location>
</feature>
<gene>
    <name evidence="2" type="ORF">CGL56_12300</name>
</gene>
<protein>
    <recommendedName>
        <fullName evidence="4">DUF819 family protein</fullName>
    </recommendedName>
</protein>
<feature type="transmembrane region" description="Helical" evidence="1">
    <location>
        <begin position="374"/>
        <end position="395"/>
    </location>
</feature>
<evidence type="ECO:0000256" key="1">
    <source>
        <dbReference type="SAM" id="Phobius"/>
    </source>
</evidence>
<dbReference type="AlphaFoldDB" id="A0A2G0CES4"/>
<name>A0A2G0CES4_9BACT</name>
<keyword evidence="1" id="KW-0472">Membrane</keyword>
<comment type="caution">
    <text evidence="2">The sequence shown here is derived from an EMBL/GenBank/DDBJ whole genome shotgun (WGS) entry which is preliminary data.</text>
</comment>
<keyword evidence="1" id="KW-0812">Transmembrane</keyword>
<keyword evidence="1" id="KW-1133">Transmembrane helix</keyword>
<dbReference type="RefSeq" id="WP_099106851.1">
    <property type="nucleotide sequence ID" value="NZ_JAATJF010000004.1"/>
</dbReference>
<feature type="transmembrane region" description="Helical" evidence="1">
    <location>
        <begin position="319"/>
        <end position="337"/>
    </location>
</feature>
<evidence type="ECO:0000313" key="2">
    <source>
        <dbReference type="EMBL" id="PHK98465.1"/>
    </source>
</evidence>
<evidence type="ECO:0008006" key="4">
    <source>
        <dbReference type="Google" id="ProtNLM"/>
    </source>
</evidence>
<dbReference type="InterPro" id="IPR008537">
    <property type="entry name" value="DUF819"/>
</dbReference>
<dbReference type="PANTHER" id="PTHR34289">
    <property type="entry name" value="PROTEIN, PUTATIVE (DUF819)-RELATED"/>
    <property type="match status" value="1"/>
</dbReference>
<dbReference type="PANTHER" id="PTHR34289:SF8">
    <property type="entry name" value="DUF819 DOMAIN-CONTAINING PROTEIN"/>
    <property type="match status" value="1"/>
</dbReference>
<dbReference type="Proteomes" id="UP000226437">
    <property type="component" value="Unassembled WGS sequence"/>
</dbReference>